<dbReference type="RefSeq" id="WP_159975453.1">
    <property type="nucleotide sequence ID" value="NZ_BLIV01000002.1"/>
</dbReference>
<dbReference type="PROSITE" id="PS00552">
    <property type="entry name" value="HTH_MERR_1"/>
    <property type="match status" value="1"/>
</dbReference>
<accession>A0A640VR68</accession>
<gene>
    <name evidence="3" type="primary">adhR</name>
    <name evidence="3" type="ORF">So717_13440</name>
</gene>
<dbReference type="EMBL" id="BLIV01000002">
    <property type="protein sequence ID" value="GFE49591.1"/>
    <property type="molecule type" value="Genomic_DNA"/>
</dbReference>
<sequence length="117" mass="13538">MRIAEAAARCGLNIATIRYYETKGLIPNVGRGSDGQRRFSPENVDWLTLLYWLRETGMPMKVMQRFAALYAQGDATIADRKQILLTHSKLLAKRRHDLDRCEEILARKLEIYEGELR</sequence>
<dbReference type="GO" id="GO:0003700">
    <property type="term" value="F:DNA-binding transcription factor activity"/>
    <property type="evidence" value="ECO:0007669"/>
    <property type="project" value="InterPro"/>
</dbReference>
<proteinExistence type="predicted"/>
<dbReference type="InterPro" id="IPR009061">
    <property type="entry name" value="DNA-bd_dom_put_sf"/>
</dbReference>
<dbReference type="Proteomes" id="UP000436522">
    <property type="component" value="Unassembled WGS sequence"/>
</dbReference>
<organism evidence="3 4">
    <name type="scientific">Roseobacter cerasinus</name>
    <dbReference type="NCBI Taxonomy" id="2602289"/>
    <lineage>
        <taxon>Bacteria</taxon>
        <taxon>Pseudomonadati</taxon>
        <taxon>Pseudomonadota</taxon>
        <taxon>Alphaproteobacteria</taxon>
        <taxon>Rhodobacterales</taxon>
        <taxon>Roseobacteraceae</taxon>
        <taxon>Roseobacter</taxon>
    </lineage>
</organism>
<evidence type="ECO:0000313" key="3">
    <source>
        <dbReference type="EMBL" id="GFE49591.1"/>
    </source>
</evidence>
<dbReference type="InterPro" id="IPR000551">
    <property type="entry name" value="MerR-type_HTH_dom"/>
</dbReference>
<evidence type="ECO:0000313" key="4">
    <source>
        <dbReference type="Proteomes" id="UP000436522"/>
    </source>
</evidence>
<dbReference type="GO" id="GO:0003677">
    <property type="term" value="F:DNA binding"/>
    <property type="evidence" value="ECO:0007669"/>
    <property type="project" value="UniProtKB-KW"/>
</dbReference>
<feature type="domain" description="HTH merR-type" evidence="2">
    <location>
        <begin position="1"/>
        <end position="69"/>
    </location>
</feature>
<dbReference type="PROSITE" id="PS50937">
    <property type="entry name" value="HTH_MERR_2"/>
    <property type="match status" value="1"/>
</dbReference>
<reference evidence="3 4" key="1">
    <citation type="submission" date="2019-12" db="EMBL/GenBank/DDBJ databases">
        <title>Roseobacter cerasinus sp. nov., isolated from seawater around aquaculture.</title>
        <authorList>
            <person name="Muramatsu S."/>
            <person name="Takabe Y."/>
            <person name="Mori K."/>
            <person name="Takaichi S."/>
            <person name="Hanada S."/>
        </authorList>
    </citation>
    <scope>NUCLEOTIDE SEQUENCE [LARGE SCALE GENOMIC DNA]</scope>
    <source>
        <strain evidence="3 4">AI77</strain>
    </source>
</reference>
<dbReference type="SUPFAM" id="SSF46955">
    <property type="entry name" value="Putative DNA-binding domain"/>
    <property type="match status" value="1"/>
</dbReference>
<dbReference type="PRINTS" id="PR00040">
    <property type="entry name" value="HTHMERR"/>
</dbReference>
<dbReference type="PANTHER" id="PTHR30204:SF98">
    <property type="entry name" value="HTH-TYPE TRANSCRIPTIONAL REGULATOR ADHR"/>
    <property type="match status" value="1"/>
</dbReference>
<name>A0A640VR68_9RHOB</name>
<comment type="caution">
    <text evidence="3">The sequence shown here is derived from an EMBL/GenBank/DDBJ whole genome shotgun (WGS) entry which is preliminary data.</text>
</comment>
<dbReference type="SMART" id="SM00422">
    <property type="entry name" value="HTH_MERR"/>
    <property type="match status" value="1"/>
</dbReference>
<evidence type="ECO:0000256" key="1">
    <source>
        <dbReference type="ARBA" id="ARBA00023125"/>
    </source>
</evidence>
<keyword evidence="1" id="KW-0238">DNA-binding</keyword>
<dbReference type="AlphaFoldDB" id="A0A640VR68"/>
<dbReference type="PANTHER" id="PTHR30204">
    <property type="entry name" value="REDOX-CYCLING DRUG-SENSING TRANSCRIPTIONAL ACTIVATOR SOXR"/>
    <property type="match status" value="1"/>
</dbReference>
<evidence type="ECO:0000259" key="2">
    <source>
        <dbReference type="PROSITE" id="PS50937"/>
    </source>
</evidence>
<dbReference type="CDD" id="cd01109">
    <property type="entry name" value="HTH_YyaN"/>
    <property type="match status" value="1"/>
</dbReference>
<dbReference type="OrthoDB" id="9802944at2"/>
<dbReference type="Gene3D" id="1.10.1660.10">
    <property type="match status" value="1"/>
</dbReference>
<dbReference type="InterPro" id="IPR047057">
    <property type="entry name" value="MerR_fam"/>
</dbReference>
<dbReference type="Pfam" id="PF13411">
    <property type="entry name" value="MerR_1"/>
    <property type="match status" value="1"/>
</dbReference>
<keyword evidence="4" id="KW-1185">Reference proteome</keyword>
<protein>
    <submittedName>
        <fullName evidence="3">HTH-type transcriptional regulator AdhR</fullName>
    </submittedName>
</protein>